<comment type="caution">
    <text evidence="4">The sequence shown here is derived from an EMBL/GenBank/DDBJ whole genome shotgun (WGS) entry which is preliminary data.</text>
</comment>
<dbReference type="CDD" id="cd06414">
    <property type="entry name" value="GH25_LytC-like"/>
    <property type="match status" value="1"/>
</dbReference>
<dbReference type="PANTHER" id="PTHR34135:SF2">
    <property type="entry name" value="LYSOZYME"/>
    <property type="match status" value="1"/>
</dbReference>
<dbReference type="SUPFAM" id="SSF51445">
    <property type="entry name" value="(Trans)glycosidases"/>
    <property type="match status" value="1"/>
</dbReference>
<dbReference type="AlphaFoldDB" id="E9SCJ9"/>
<name>E9SCJ9_RUMAL</name>
<dbReference type="Gene3D" id="3.20.20.80">
    <property type="entry name" value="Glycosidases"/>
    <property type="match status" value="1"/>
</dbReference>
<reference evidence="4 5" key="1">
    <citation type="submission" date="2011-02" db="EMBL/GenBank/DDBJ databases">
        <authorList>
            <person name="Nelson K.E."/>
            <person name="Sutton G."/>
            <person name="Torralba M."/>
            <person name="Durkin S."/>
            <person name="Harkins D."/>
            <person name="Montgomery R."/>
            <person name="Ziemer C."/>
            <person name="Klaassens E."/>
            <person name="Ocuiv P."/>
            <person name="Morrison M."/>
        </authorList>
    </citation>
    <scope>NUCLEOTIDE SEQUENCE [LARGE SCALE GENOMIC DNA]</scope>
    <source>
        <strain evidence="4 5">8</strain>
    </source>
</reference>
<dbReference type="InterPro" id="IPR018077">
    <property type="entry name" value="Glyco_hydro_fam25_subgr"/>
</dbReference>
<dbReference type="eggNOG" id="COG3757">
    <property type="taxonomic scope" value="Bacteria"/>
</dbReference>
<evidence type="ECO:0000313" key="4">
    <source>
        <dbReference type="EMBL" id="EGC03025.1"/>
    </source>
</evidence>
<proteinExistence type="inferred from homology"/>
<dbReference type="STRING" id="246199.CUS_5914"/>
<gene>
    <name evidence="4" type="ORF">CUS_5914</name>
</gene>
<sequence>MKIKGIDVSQWQGDIDFGKVRSAGVDFVIIRAGYGRYISQKDPTFEDNYRKAKSAGLNVGAYWYSYAASEADARAEAAVCMEAIRGKQFEYPIYFDLEEQSQFSRGKAFCSALVTAFCGEMEKAGYFAGLYISRSPLQTYITAEVAERYALWVAEYGSRCNYSGAYGMWQYTSTGKVSGVNGACDCDYAYTDYPSIIKNGGFNGFAKPTEHFLDISGFKKGDKSLGVLALKQLLHLFREKGLTSANFDVSHDGFYDGTEKAVNEILTRWGYTPNGIAGENFIKRLGEEVFLIHNS</sequence>
<organism evidence="4 5">
    <name type="scientific">Ruminococcus albus 8</name>
    <dbReference type="NCBI Taxonomy" id="246199"/>
    <lineage>
        <taxon>Bacteria</taxon>
        <taxon>Bacillati</taxon>
        <taxon>Bacillota</taxon>
        <taxon>Clostridia</taxon>
        <taxon>Eubacteriales</taxon>
        <taxon>Oscillospiraceae</taxon>
        <taxon>Ruminococcus</taxon>
    </lineage>
</organism>
<dbReference type="PROSITE" id="PS51904">
    <property type="entry name" value="GLYCOSYL_HYDROL_F25_2"/>
    <property type="match status" value="1"/>
</dbReference>
<dbReference type="InterPro" id="IPR002053">
    <property type="entry name" value="Glyco_hydro_25"/>
</dbReference>
<dbReference type="InterPro" id="IPR017853">
    <property type="entry name" value="GH"/>
</dbReference>
<comment type="similarity">
    <text evidence="1">Belongs to the glycosyl hydrolase 25 family.</text>
</comment>
<dbReference type="EMBL" id="ADKM02000080">
    <property type="protein sequence ID" value="EGC03025.1"/>
    <property type="molecule type" value="Genomic_DNA"/>
</dbReference>
<dbReference type="PANTHER" id="PTHR34135">
    <property type="entry name" value="LYSOZYME"/>
    <property type="match status" value="1"/>
</dbReference>
<evidence type="ECO:0000256" key="1">
    <source>
        <dbReference type="ARBA" id="ARBA00010646"/>
    </source>
</evidence>
<dbReference type="Proteomes" id="UP000004259">
    <property type="component" value="Unassembled WGS sequence"/>
</dbReference>
<evidence type="ECO:0000256" key="2">
    <source>
        <dbReference type="ARBA" id="ARBA00022801"/>
    </source>
</evidence>
<evidence type="ECO:0000313" key="5">
    <source>
        <dbReference type="Proteomes" id="UP000004259"/>
    </source>
</evidence>
<dbReference type="GO" id="GO:0016998">
    <property type="term" value="P:cell wall macromolecule catabolic process"/>
    <property type="evidence" value="ECO:0007669"/>
    <property type="project" value="InterPro"/>
</dbReference>
<dbReference type="GO" id="GO:0003796">
    <property type="term" value="F:lysozyme activity"/>
    <property type="evidence" value="ECO:0007669"/>
    <property type="project" value="InterPro"/>
</dbReference>
<protein>
    <submittedName>
        <fullName evidence="4">Glycosyl hydrolase family 25</fullName>
    </submittedName>
</protein>
<dbReference type="GO" id="GO:0009253">
    <property type="term" value="P:peptidoglycan catabolic process"/>
    <property type="evidence" value="ECO:0007669"/>
    <property type="project" value="InterPro"/>
</dbReference>
<dbReference type="GO" id="GO:0016052">
    <property type="term" value="P:carbohydrate catabolic process"/>
    <property type="evidence" value="ECO:0007669"/>
    <property type="project" value="TreeGrafter"/>
</dbReference>
<dbReference type="OrthoDB" id="9765879at2"/>
<dbReference type="Pfam" id="PF01183">
    <property type="entry name" value="Glyco_hydro_25"/>
    <property type="match status" value="1"/>
</dbReference>
<keyword evidence="3" id="KW-0326">Glycosidase</keyword>
<accession>E9SCJ9</accession>
<evidence type="ECO:0000256" key="3">
    <source>
        <dbReference type="ARBA" id="ARBA00023295"/>
    </source>
</evidence>
<dbReference type="SMART" id="SM00641">
    <property type="entry name" value="Glyco_25"/>
    <property type="match status" value="1"/>
</dbReference>
<keyword evidence="5" id="KW-1185">Reference proteome</keyword>
<dbReference type="RefSeq" id="WP_002849706.1">
    <property type="nucleotide sequence ID" value="NZ_ADKM02000080.1"/>
</dbReference>
<keyword evidence="2 4" id="KW-0378">Hydrolase</keyword>